<accession>A0ABR8T102</accession>
<dbReference type="Proteomes" id="UP000608071">
    <property type="component" value="Unassembled WGS sequence"/>
</dbReference>
<evidence type="ECO:0000313" key="6">
    <source>
        <dbReference type="Proteomes" id="UP000608071"/>
    </source>
</evidence>
<dbReference type="InterPro" id="IPR036388">
    <property type="entry name" value="WH-like_DNA-bd_sf"/>
</dbReference>
<evidence type="ECO:0000259" key="4">
    <source>
        <dbReference type="PROSITE" id="PS50995"/>
    </source>
</evidence>
<gene>
    <name evidence="5" type="ORF">H9647_15360</name>
</gene>
<sequence>MNLSTEEMYGYSITKTSRSLLRFLTGHLKSYSITPEQWTVLKRVYENDGIKQKELASIADKDPATLAKILDILERGQFIIRKTNHTDRRSYFIFITEKGTGLRNEVYVHLEHLFEQVLEGISNEELTIFTKVLQQIEKNATNDMDI</sequence>
<dbReference type="PRINTS" id="PR00598">
    <property type="entry name" value="HTHMARR"/>
</dbReference>
<keyword evidence="6" id="KW-1185">Reference proteome</keyword>
<name>A0ABR8T102_9BACL</name>
<reference evidence="5 6" key="1">
    <citation type="submission" date="2020-08" db="EMBL/GenBank/DDBJ databases">
        <title>A Genomic Blueprint of the Chicken Gut Microbiome.</title>
        <authorList>
            <person name="Gilroy R."/>
            <person name="Ravi A."/>
            <person name="Getino M."/>
            <person name="Pursley I."/>
            <person name="Horton D.L."/>
            <person name="Alikhan N.-F."/>
            <person name="Baker D."/>
            <person name="Gharbi K."/>
            <person name="Hall N."/>
            <person name="Watson M."/>
            <person name="Adriaenssens E.M."/>
            <person name="Foster-Nyarko E."/>
            <person name="Jarju S."/>
            <person name="Secka A."/>
            <person name="Antonio M."/>
            <person name="Oren A."/>
            <person name="Chaudhuri R."/>
            <person name="La Ragione R.M."/>
            <person name="Hildebrand F."/>
            <person name="Pallen M.J."/>
        </authorList>
    </citation>
    <scope>NUCLEOTIDE SEQUENCE [LARGE SCALE GENOMIC DNA]</scope>
    <source>
        <strain evidence="5 6">Sa2BVA9</strain>
    </source>
</reference>
<dbReference type="SMART" id="SM00347">
    <property type="entry name" value="HTH_MARR"/>
    <property type="match status" value="1"/>
</dbReference>
<keyword evidence="2" id="KW-0238">DNA-binding</keyword>
<comment type="caution">
    <text evidence="5">The sequence shown here is derived from an EMBL/GenBank/DDBJ whole genome shotgun (WGS) entry which is preliminary data.</text>
</comment>
<dbReference type="PROSITE" id="PS50995">
    <property type="entry name" value="HTH_MARR_2"/>
    <property type="match status" value="1"/>
</dbReference>
<keyword evidence="1" id="KW-0805">Transcription regulation</keyword>
<dbReference type="EMBL" id="JACSQL010000007">
    <property type="protein sequence ID" value="MBD7969445.1"/>
    <property type="molecule type" value="Genomic_DNA"/>
</dbReference>
<dbReference type="PANTHER" id="PTHR42756">
    <property type="entry name" value="TRANSCRIPTIONAL REGULATOR, MARR"/>
    <property type="match status" value="1"/>
</dbReference>
<proteinExistence type="predicted"/>
<protein>
    <submittedName>
        <fullName evidence="5">MarR family transcriptional regulator</fullName>
    </submittedName>
</protein>
<dbReference type="RefSeq" id="WP_191801498.1">
    <property type="nucleotide sequence ID" value="NZ_JACSQL010000007.1"/>
</dbReference>
<evidence type="ECO:0000256" key="1">
    <source>
        <dbReference type="ARBA" id="ARBA00023015"/>
    </source>
</evidence>
<evidence type="ECO:0000256" key="2">
    <source>
        <dbReference type="ARBA" id="ARBA00023125"/>
    </source>
</evidence>
<evidence type="ECO:0000256" key="3">
    <source>
        <dbReference type="ARBA" id="ARBA00023163"/>
    </source>
</evidence>
<dbReference type="PANTHER" id="PTHR42756:SF1">
    <property type="entry name" value="TRANSCRIPTIONAL REPRESSOR OF EMRAB OPERON"/>
    <property type="match status" value="1"/>
</dbReference>
<feature type="domain" description="HTH marR-type" evidence="4">
    <location>
        <begin position="1"/>
        <end position="138"/>
    </location>
</feature>
<dbReference type="Gene3D" id="1.10.10.10">
    <property type="entry name" value="Winged helix-like DNA-binding domain superfamily/Winged helix DNA-binding domain"/>
    <property type="match status" value="1"/>
</dbReference>
<dbReference type="Pfam" id="PF01047">
    <property type="entry name" value="MarR"/>
    <property type="match status" value="1"/>
</dbReference>
<evidence type="ECO:0000313" key="5">
    <source>
        <dbReference type="EMBL" id="MBD7969445.1"/>
    </source>
</evidence>
<dbReference type="InterPro" id="IPR000835">
    <property type="entry name" value="HTH_MarR-typ"/>
</dbReference>
<dbReference type="InterPro" id="IPR036390">
    <property type="entry name" value="WH_DNA-bd_sf"/>
</dbReference>
<keyword evidence="3" id="KW-0804">Transcription</keyword>
<organism evidence="5 6">
    <name type="scientific">Paenibacillus gallinarum</name>
    <dbReference type="NCBI Taxonomy" id="2762232"/>
    <lineage>
        <taxon>Bacteria</taxon>
        <taxon>Bacillati</taxon>
        <taxon>Bacillota</taxon>
        <taxon>Bacilli</taxon>
        <taxon>Bacillales</taxon>
        <taxon>Paenibacillaceae</taxon>
        <taxon>Paenibacillus</taxon>
    </lineage>
</organism>
<dbReference type="SUPFAM" id="SSF46785">
    <property type="entry name" value="Winged helix' DNA-binding domain"/>
    <property type="match status" value="1"/>
</dbReference>